<evidence type="ECO:0000313" key="3">
    <source>
        <dbReference type="EMBL" id="NER27556.1"/>
    </source>
</evidence>
<feature type="domain" description="GUN4-like" evidence="2">
    <location>
        <begin position="669"/>
        <end position="798"/>
    </location>
</feature>
<evidence type="ECO:0000259" key="2">
    <source>
        <dbReference type="Pfam" id="PF05419"/>
    </source>
</evidence>
<dbReference type="EMBL" id="JAAHFQ010000111">
    <property type="protein sequence ID" value="NER27556.1"/>
    <property type="molecule type" value="Genomic_DNA"/>
</dbReference>
<dbReference type="SUPFAM" id="SSF52540">
    <property type="entry name" value="P-loop containing nucleoside triphosphate hydrolases"/>
    <property type="match status" value="1"/>
</dbReference>
<comment type="caution">
    <text evidence="3">The sequence shown here is derived from an EMBL/GenBank/DDBJ whole genome shotgun (WGS) entry which is preliminary data.</text>
</comment>
<feature type="coiled-coil region" evidence="1">
    <location>
        <begin position="410"/>
        <end position="442"/>
    </location>
</feature>
<dbReference type="Gene3D" id="1.25.40.620">
    <property type="match status" value="1"/>
</dbReference>
<dbReference type="CDD" id="cd16383">
    <property type="entry name" value="GUN4"/>
    <property type="match status" value="1"/>
</dbReference>
<evidence type="ECO:0000256" key="1">
    <source>
        <dbReference type="SAM" id="Coils"/>
    </source>
</evidence>
<name>A0A6B3N1K3_9CYAN</name>
<reference evidence="3" key="1">
    <citation type="submission" date="2019-11" db="EMBL/GenBank/DDBJ databases">
        <title>Genomic insights into an expanded diversity of filamentous marine cyanobacteria reveals the extraordinary biosynthetic potential of Moorea and Okeania.</title>
        <authorList>
            <person name="Ferreira Leao T."/>
            <person name="Wang M."/>
            <person name="Moss N."/>
            <person name="Da Silva R."/>
            <person name="Sanders J."/>
            <person name="Nurk S."/>
            <person name="Gurevich A."/>
            <person name="Humphrey G."/>
            <person name="Reher R."/>
            <person name="Zhu Q."/>
            <person name="Belda-Ferre P."/>
            <person name="Glukhov E."/>
            <person name="Rex R."/>
            <person name="Dorrestein P.C."/>
            <person name="Knight R."/>
            <person name="Pevzner P."/>
            <person name="Gerwick W.H."/>
            <person name="Gerwick L."/>
        </authorList>
    </citation>
    <scope>NUCLEOTIDE SEQUENCE</scope>
    <source>
        <strain evidence="3">SIO1C4</strain>
    </source>
</reference>
<dbReference type="PANTHER" id="PTHR34800">
    <property type="entry name" value="TETRAPYRROLE-BINDING PROTEIN, CHLOROPLASTIC"/>
    <property type="match status" value="1"/>
</dbReference>
<organism evidence="3">
    <name type="scientific">Symploca sp. SIO1C4</name>
    <dbReference type="NCBI Taxonomy" id="2607765"/>
    <lineage>
        <taxon>Bacteria</taxon>
        <taxon>Bacillati</taxon>
        <taxon>Cyanobacteriota</taxon>
        <taxon>Cyanophyceae</taxon>
        <taxon>Coleofasciculales</taxon>
        <taxon>Coleofasciculaceae</taxon>
        <taxon>Symploca</taxon>
    </lineage>
</organism>
<dbReference type="InterPro" id="IPR037215">
    <property type="entry name" value="GUN4-like_sf"/>
</dbReference>
<proteinExistence type="predicted"/>
<gene>
    <name evidence="3" type="ORF">F6J89_07950</name>
</gene>
<dbReference type="PANTHER" id="PTHR34800:SF1">
    <property type="entry name" value="TETRAPYRROLE-BINDING PROTEIN, CHLOROPLASTIC"/>
    <property type="match status" value="1"/>
</dbReference>
<dbReference type="InterPro" id="IPR027417">
    <property type="entry name" value="P-loop_NTPase"/>
</dbReference>
<accession>A0A6B3N1K3</accession>
<dbReference type="SUPFAM" id="SSF140869">
    <property type="entry name" value="GUN4-like"/>
    <property type="match status" value="1"/>
</dbReference>
<keyword evidence="1" id="KW-0175">Coiled coil</keyword>
<dbReference type="Pfam" id="PF14516">
    <property type="entry name" value="AAA_35"/>
    <property type="match status" value="1"/>
</dbReference>
<dbReference type="GO" id="GO:0046906">
    <property type="term" value="F:tetrapyrrole binding"/>
    <property type="evidence" value="ECO:0007669"/>
    <property type="project" value="TreeGrafter"/>
</dbReference>
<dbReference type="Gene3D" id="3.40.50.300">
    <property type="entry name" value="P-loop containing nucleotide triphosphate hydrolases"/>
    <property type="match status" value="1"/>
</dbReference>
<protein>
    <recommendedName>
        <fullName evidence="2">GUN4-like domain-containing protein</fullName>
    </recommendedName>
</protein>
<dbReference type="Gene3D" id="1.10.10.1770">
    <property type="entry name" value="Gun4-like"/>
    <property type="match status" value="1"/>
</dbReference>
<dbReference type="Pfam" id="PF05419">
    <property type="entry name" value="GUN4"/>
    <property type="match status" value="1"/>
</dbReference>
<dbReference type="AlphaFoldDB" id="A0A6B3N1K3"/>
<sequence>MVSEYIFSGSLPESATTYVKREADEQLYEALKSGKFCYVLNSRQTGKSSLRVRTHRRLTDVGFACAAIDLSFDEVQEVTPEQWYVGLIDTLIDSFDLELDLEQWWYSRQLLSPLKRFRKFIEEVLLVEVTEQIIIFIDEIDSVLSLKFPTDDFFAFIRACYNQRADNPQYNRLTFCLLGVASPSNLIEDKRRTPFNIGQAITLAGFRLQEVEPLLKGLSGRFSNPQAVIEEILDWTGGQPFLTQKLCQLMVLESQREHRRSVEQVVREQIIESWEANDEPEHLRTIRDRIITRDEQKAGYLLELYQQLIQQGEIDFTNTSEQSELQLSGLVVRREGKLSIYNQIYQEVFNLYWIEQQLANLRPYSEAFRAWVASGCSDESRLLRGKTLLDAQAWAQGKDLSYQDRQFLAASDEKQRKEKIAQKEQEAQLERERKNREAAQKRTIVLTKANRQAKRQIRRGTMVLTFTTSVAVILGMFALWSGKKVAETQIYLNNAEKLAKLAGQLEDEGSHPEAKELFSLAGQSVNITNPKYKLAMLFAGISLGYQELQEPNFGVARKYLQKSKKPLPLEAKGNSQEQKCDSAKVKCQLRILTLKTEGNLFKQEEKTDETIEYYRKAFLILKGYSPFAQDTESKVLSAENVETFHREFMELLSTGGDDKLLSSVKESLKQHYLSELDNLLANQKWREADLKTARVMVYITDREDFRYLDREPINNFFCKDLKTIDDMWVKYSDSRFGFSVQKDIWLKLGGKIDSFDLEAYLKYVDYVGWRQVGKWLNYSQLFGDGAVEKASEGYLPTTFKIEIVPIEGIPSDGDGGGGWYLYGFYLRNDNWGLVSWGDVRQWEESVSRADSCNL</sequence>
<dbReference type="InterPro" id="IPR008629">
    <property type="entry name" value="GUN4-like"/>
</dbReference>